<dbReference type="EMBL" id="BAAAPU010000004">
    <property type="protein sequence ID" value="GAA1973807.1"/>
    <property type="molecule type" value="Genomic_DNA"/>
</dbReference>
<proteinExistence type="predicted"/>
<feature type="region of interest" description="Disordered" evidence="1">
    <location>
        <begin position="19"/>
        <end position="64"/>
    </location>
</feature>
<protein>
    <submittedName>
        <fullName evidence="2">Uncharacterized protein</fullName>
    </submittedName>
</protein>
<comment type="caution">
    <text evidence="2">The sequence shown here is derived from an EMBL/GenBank/DDBJ whole genome shotgun (WGS) entry which is preliminary data.</text>
</comment>
<accession>A0ABN2RRV4</accession>
<organism evidence="2 3">
    <name type="scientific">Terrabacter lapilli</name>
    <dbReference type="NCBI Taxonomy" id="436231"/>
    <lineage>
        <taxon>Bacteria</taxon>
        <taxon>Bacillati</taxon>
        <taxon>Actinomycetota</taxon>
        <taxon>Actinomycetes</taxon>
        <taxon>Micrococcales</taxon>
        <taxon>Intrasporangiaceae</taxon>
        <taxon>Terrabacter</taxon>
    </lineage>
</organism>
<evidence type="ECO:0000313" key="3">
    <source>
        <dbReference type="Proteomes" id="UP001500013"/>
    </source>
</evidence>
<dbReference type="Proteomes" id="UP001500013">
    <property type="component" value="Unassembled WGS sequence"/>
</dbReference>
<reference evidence="2 3" key="1">
    <citation type="journal article" date="2019" name="Int. J. Syst. Evol. Microbiol.">
        <title>The Global Catalogue of Microorganisms (GCM) 10K type strain sequencing project: providing services to taxonomists for standard genome sequencing and annotation.</title>
        <authorList>
            <consortium name="The Broad Institute Genomics Platform"/>
            <consortium name="The Broad Institute Genome Sequencing Center for Infectious Disease"/>
            <person name="Wu L."/>
            <person name="Ma J."/>
        </authorList>
    </citation>
    <scope>NUCLEOTIDE SEQUENCE [LARGE SCALE GENOMIC DNA]</scope>
    <source>
        <strain evidence="2 3">JCM 15628</strain>
    </source>
</reference>
<feature type="compositionally biased region" description="Basic and acidic residues" evidence="1">
    <location>
        <begin position="21"/>
        <end position="48"/>
    </location>
</feature>
<keyword evidence="3" id="KW-1185">Reference proteome</keyword>
<evidence type="ECO:0000256" key="1">
    <source>
        <dbReference type="SAM" id="MobiDB-lite"/>
    </source>
</evidence>
<name>A0ABN2RRV4_9MICO</name>
<evidence type="ECO:0000313" key="2">
    <source>
        <dbReference type="EMBL" id="GAA1973807.1"/>
    </source>
</evidence>
<feature type="compositionally biased region" description="Basic and acidic residues" evidence="1">
    <location>
        <begin position="55"/>
        <end position="64"/>
    </location>
</feature>
<sequence length="83" mass="9402">MLELAVDLVPGLTREQVPAARVRDCRERHRHERPDDAGDAGDDRHARDVEDDGERVDADGLAEQERLEHVRLELLHADDDGQT</sequence>
<gene>
    <name evidence="2" type="ORF">GCM10009817_12460</name>
</gene>